<dbReference type="RefSeq" id="WP_153530908.1">
    <property type="nucleotide sequence ID" value="NZ_WEGH01000001.1"/>
</dbReference>
<dbReference type="PROSITE" id="PS51257">
    <property type="entry name" value="PROKAR_LIPOPROTEIN"/>
    <property type="match status" value="1"/>
</dbReference>
<dbReference type="Proteomes" id="UP000487268">
    <property type="component" value="Unassembled WGS sequence"/>
</dbReference>
<sequence>MRVFAVAACLAALTACGSTAFEAGRQCTMMAGVRGVNVGIEPPYAARVATAAMQVCWGTTCRASEVELLPSTDSVPQPCKGEVCSAQMTPTGGKTGLAQIGDLPQAPIAITLTLKDKAGKRLLRQKVATTAKMSEPNGPGCGGGAPYAGVTVRDGKVTAQ</sequence>
<keyword evidence="1" id="KW-0732">Signal</keyword>
<name>A0A7K0BP15_9ACTN</name>
<evidence type="ECO:0000313" key="2">
    <source>
        <dbReference type="EMBL" id="MQY02816.1"/>
    </source>
</evidence>
<reference evidence="2 3" key="1">
    <citation type="submission" date="2019-10" db="EMBL/GenBank/DDBJ databases">
        <title>Actinomadura rubteroloni sp. nov. and Actinomadura macrotermitis sp. nov., isolated from the gut of fungus growing-termite Macrotermes natalensis.</title>
        <authorList>
            <person name="Benndorf R."/>
            <person name="Martin K."/>
            <person name="Kuefner M."/>
            <person name="De Beer W."/>
            <person name="Kaster A.-K."/>
            <person name="Vollmers J."/>
            <person name="Poulsen M."/>
            <person name="Beemelmanns C."/>
        </authorList>
    </citation>
    <scope>NUCLEOTIDE SEQUENCE [LARGE SCALE GENOMIC DNA]</scope>
    <source>
        <strain evidence="2 3">RB68</strain>
    </source>
</reference>
<gene>
    <name evidence="2" type="ORF">ACRB68_08510</name>
</gene>
<dbReference type="OrthoDB" id="3828886at2"/>
<protein>
    <submittedName>
        <fullName evidence="2">Uncharacterized protein</fullName>
    </submittedName>
</protein>
<dbReference type="AlphaFoldDB" id="A0A7K0BP15"/>
<organism evidence="2 3">
    <name type="scientific">Actinomadura macrotermitis</name>
    <dbReference type="NCBI Taxonomy" id="2585200"/>
    <lineage>
        <taxon>Bacteria</taxon>
        <taxon>Bacillati</taxon>
        <taxon>Actinomycetota</taxon>
        <taxon>Actinomycetes</taxon>
        <taxon>Streptosporangiales</taxon>
        <taxon>Thermomonosporaceae</taxon>
        <taxon>Actinomadura</taxon>
    </lineage>
</organism>
<evidence type="ECO:0000313" key="3">
    <source>
        <dbReference type="Proteomes" id="UP000487268"/>
    </source>
</evidence>
<accession>A0A7K0BP15</accession>
<proteinExistence type="predicted"/>
<keyword evidence="3" id="KW-1185">Reference proteome</keyword>
<evidence type="ECO:0000256" key="1">
    <source>
        <dbReference type="SAM" id="SignalP"/>
    </source>
</evidence>
<dbReference type="EMBL" id="WEGH01000001">
    <property type="protein sequence ID" value="MQY02816.1"/>
    <property type="molecule type" value="Genomic_DNA"/>
</dbReference>
<feature type="chain" id="PRO_5029682792" evidence="1">
    <location>
        <begin position="21"/>
        <end position="160"/>
    </location>
</feature>
<feature type="signal peptide" evidence="1">
    <location>
        <begin position="1"/>
        <end position="20"/>
    </location>
</feature>
<comment type="caution">
    <text evidence="2">The sequence shown here is derived from an EMBL/GenBank/DDBJ whole genome shotgun (WGS) entry which is preliminary data.</text>
</comment>